<dbReference type="AlphaFoldDB" id="A0A1J1JMX4"/>
<dbReference type="GO" id="GO:0016747">
    <property type="term" value="F:acyltransferase activity, transferring groups other than amino-acyl groups"/>
    <property type="evidence" value="ECO:0007669"/>
    <property type="project" value="InterPro"/>
</dbReference>
<dbReference type="InterPro" id="IPR051531">
    <property type="entry name" value="N-acetyltransferase"/>
</dbReference>
<dbReference type="SUPFAM" id="SSF55729">
    <property type="entry name" value="Acyl-CoA N-acyltransferases (Nat)"/>
    <property type="match status" value="1"/>
</dbReference>
<proteinExistence type="predicted"/>
<reference evidence="2" key="1">
    <citation type="submission" date="2015-09" db="EMBL/GenBank/DDBJ databases">
        <authorList>
            <person name="Jackson K.R."/>
            <person name="Lunt B.L."/>
            <person name="Fisher J.N.B."/>
            <person name="Gardner A.V."/>
            <person name="Bailey M.E."/>
            <person name="Deus L.M."/>
            <person name="Earl A.S."/>
            <person name="Gibby P.D."/>
            <person name="Hartmann K.A."/>
            <person name="Liu J.E."/>
            <person name="Manci A.M."/>
            <person name="Nielsen D.A."/>
            <person name="Solomon M.B."/>
            <person name="Breakwell D.P."/>
            <person name="Burnett S.H."/>
            <person name="Grose J.H."/>
        </authorList>
    </citation>
    <scope>NUCLEOTIDE SEQUENCE</scope>
    <source>
        <strain evidence="2">7805</strain>
    </source>
</reference>
<protein>
    <submittedName>
        <fullName evidence="2">MvdB</fullName>
    </submittedName>
</protein>
<feature type="domain" description="N-acetyltransferase" evidence="1">
    <location>
        <begin position="25"/>
        <end position="178"/>
    </location>
</feature>
<accession>A0A1J1JMX4</accession>
<dbReference type="Gene3D" id="3.40.630.30">
    <property type="match status" value="1"/>
</dbReference>
<dbReference type="CDD" id="cd04301">
    <property type="entry name" value="NAT_SF"/>
    <property type="match status" value="1"/>
</dbReference>
<name>A0A1J1JMX4_PLAAG</name>
<dbReference type="PANTHER" id="PTHR43792">
    <property type="entry name" value="GNAT FAMILY, PUTATIVE (AFU_ORTHOLOGUE AFUA_3G00765)-RELATED-RELATED"/>
    <property type="match status" value="1"/>
</dbReference>
<gene>
    <name evidence="2" type="primary">mvdB</name>
    <name evidence="2" type="ORF">PLAM_4107</name>
</gene>
<organism evidence="2">
    <name type="scientific">Planktothrix agardhii</name>
    <name type="common">Oscillatoria agardhii</name>
    <dbReference type="NCBI Taxonomy" id="1160"/>
    <lineage>
        <taxon>Bacteria</taxon>
        <taxon>Bacillati</taxon>
        <taxon>Cyanobacteriota</taxon>
        <taxon>Cyanophyceae</taxon>
        <taxon>Oscillatoriophycideae</taxon>
        <taxon>Oscillatoriales</taxon>
        <taxon>Microcoleaceae</taxon>
        <taxon>Planktothrix</taxon>
    </lineage>
</organism>
<dbReference type="PROSITE" id="PS51186">
    <property type="entry name" value="GNAT"/>
    <property type="match status" value="1"/>
</dbReference>
<evidence type="ECO:0000313" key="2">
    <source>
        <dbReference type="EMBL" id="CUM62073.1"/>
    </source>
</evidence>
<dbReference type="InterPro" id="IPR000182">
    <property type="entry name" value="GNAT_dom"/>
</dbReference>
<dbReference type="RefSeq" id="WP_227364875.1">
    <property type="nucleotide sequence ID" value="NZ_JBEIHM010000250.1"/>
</dbReference>
<dbReference type="PANTHER" id="PTHR43792:SF13">
    <property type="entry name" value="ACETYLTRANSFERASE"/>
    <property type="match status" value="1"/>
</dbReference>
<dbReference type="InterPro" id="IPR016181">
    <property type="entry name" value="Acyl_CoA_acyltransferase"/>
</dbReference>
<sequence>MGGLVTKRLRLVPFKLPIVQAAIIGDIELGKVLGVTVLSDWIDQEFYDNLPEIANILIQSPLQGEWGWGNLVIQQAENTLIGHVMLKIIPDIPDPTGSPTGALEIGYQIAPSYRRQGYGSEATKAVLDWAFSQPAVEKVTAGCDADNIGSKRLLEKIGMQHTKTLANGQVLVWELSRSSWFQNSPFKAML</sequence>
<evidence type="ECO:0000259" key="1">
    <source>
        <dbReference type="PROSITE" id="PS51186"/>
    </source>
</evidence>
<dbReference type="Pfam" id="PF13302">
    <property type="entry name" value="Acetyltransf_3"/>
    <property type="match status" value="1"/>
</dbReference>
<dbReference type="EMBL" id="LO018304">
    <property type="protein sequence ID" value="CUM62073.1"/>
    <property type="molecule type" value="Genomic_DNA"/>
</dbReference>